<reference evidence="2" key="1">
    <citation type="submission" date="2020-03" db="EMBL/GenBank/DDBJ databases">
        <title>Site-based positive gene gene selection in Geosmithia morbida across the United States reveals a broad range of putative effectors and factors for local host and environmental adapation.</title>
        <authorList>
            <person name="Onufrak A."/>
            <person name="Murdoch R.W."/>
            <person name="Gazis R."/>
            <person name="Huff M."/>
            <person name="Staton M."/>
            <person name="Klingeman W."/>
            <person name="Hadziabdic D."/>
        </authorList>
    </citation>
    <scope>NUCLEOTIDE SEQUENCE</scope>
    <source>
        <strain evidence="2">1262</strain>
    </source>
</reference>
<gene>
    <name evidence="2" type="ORF">GMORB2_7633</name>
</gene>
<keyword evidence="1" id="KW-0732">Signal</keyword>
<name>A0A9P4YSM6_9HYPO</name>
<dbReference type="AlphaFoldDB" id="A0A9P4YSM6"/>
<feature type="signal peptide" evidence="1">
    <location>
        <begin position="1"/>
        <end position="24"/>
    </location>
</feature>
<dbReference type="RefSeq" id="XP_035320692.1">
    <property type="nucleotide sequence ID" value="XM_035469598.1"/>
</dbReference>
<evidence type="ECO:0000313" key="3">
    <source>
        <dbReference type="Proteomes" id="UP000749293"/>
    </source>
</evidence>
<proteinExistence type="predicted"/>
<organism evidence="2 3">
    <name type="scientific">Geosmithia morbida</name>
    <dbReference type="NCBI Taxonomy" id="1094350"/>
    <lineage>
        <taxon>Eukaryota</taxon>
        <taxon>Fungi</taxon>
        <taxon>Dikarya</taxon>
        <taxon>Ascomycota</taxon>
        <taxon>Pezizomycotina</taxon>
        <taxon>Sordariomycetes</taxon>
        <taxon>Hypocreomycetidae</taxon>
        <taxon>Hypocreales</taxon>
        <taxon>Bionectriaceae</taxon>
        <taxon>Geosmithia</taxon>
    </lineage>
</organism>
<sequence length="141" mass="15133">MMQANHHSTVLLATLLLPVPKVKSPPPGEPGVSASSTWVHWILAQPADRHKTSFLAALHSSEGYGNAVYYPDSKAITHSWMFRLAEEVSPEDVVVDLGDLGVTDGIGAFDNIFALVCQGLLCPTQISSPISLFPTPSRLVV</sequence>
<keyword evidence="3" id="KW-1185">Reference proteome</keyword>
<dbReference type="GeneID" id="55973856"/>
<accession>A0A9P4YSM6</accession>
<dbReference type="EMBL" id="JAANYQ010000010">
    <property type="protein sequence ID" value="KAF4122040.1"/>
    <property type="molecule type" value="Genomic_DNA"/>
</dbReference>
<comment type="caution">
    <text evidence="2">The sequence shown here is derived from an EMBL/GenBank/DDBJ whole genome shotgun (WGS) entry which is preliminary data.</text>
</comment>
<evidence type="ECO:0000313" key="2">
    <source>
        <dbReference type="EMBL" id="KAF4122040.1"/>
    </source>
</evidence>
<protein>
    <submittedName>
        <fullName evidence="2">KR domain</fullName>
    </submittedName>
</protein>
<evidence type="ECO:0000256" key="1">
    <source>
        <dbReference type="SAM" id="SignalP"/>
    </source>
</evidence>
<feature type="chain" id="PRO_5040342111" evidence="1">
    <location>
        <begin position="25"/>
        <end position="141"/>
    </location>
</feature>
<dbReference type="Proteomes" id="UP000749293">
    <property type="component" value="Unassembled WGS sequence"/>
</dbReference>